<protein>
    <submittedName>
        <fullName evidence="1">Uncharacterized protein</fullName>
    </submittedName>
</protein>
<organism evidence="1">
    <name type="scientific">Xanthomonas sp. 10-10</name>
    <dbReference type="NCBI Taxonomy" id="3115848"/>
    <lineage>
        <taxon>Bacteria</taxon>
        <taxon>Pseudomonadati</taxon>
        <taxon>Pseudomonadota</taxon>
        <taxon>Gammaproteobacteria</taxon>
        <taxon>Lysobacterales</taxon>
        <taxon>Lysobacteraceae</taxon>
        <taxon>Xanthomonas</taxon>
    </lineage>
</organism>
<gene>
    <name evidence="1" type="ORF">VZ068_17325</name>
</gene>
<evidence type="ECO:0000313" key="1">
    <source>
        <dbReference type="EMBL" id="XBS37186.1"/>
    </source>
</evidence>
<proteinExistence type="predicted"/>
<dbReference type="AlphaFoldDB" id="A0AAU7P6F4"/>
<accession>A0AAU7P6F4</accession>
<sequence length="68" mass="6992">MLKTTGFGGIDAAKGPATVGGQGPGEMVVVHGLQQNSLQTLWRGALTACGMDAASSFHARIHGVSRER</sequence>
<reference evidence="1" key="1">
    <citation type="submission" date="2024-02" db="EMBL/GenBank/DDBJ databases">
        <title>Complete genome sequence of Xanthomonas sp. 10-10.</title>
        <authorList>
            <person name="Biessy A."/>
            <person name="Ciotola M."/>
            <person name="Cadieux M."/>
            <person name="Soufiane B."/>
            <person name="Laforest M."/>
            <person name="Filion M."/>
        </authorList>
    </citation>
    <scope>NUCLEOTIDE SEQUENCE</scope>
    <source>
        <strain evidence="1">10-10</strain>
    </source>
</reference>
<name>A0AAU7P6F4_9XANT</name>
<dbReference type="EMBL" id="CP144460">
    <property type="protein sequence ID" value="XBS37186.1"/>
    <property type="molecule type" value="Genomic_DNA"/>
</dbReference>
<dbReference type="RefSeq" id="WP_349655980.1">
    <property type="nucleotide sequence ID" value="NZ_CP144460.1"/>
</dbReference>